<dbReference type="PANTHER" id="PTHR16171:SF12">
    <property type="entry name" value="BASIC IMMUNOGLOBULIN-LIKE VARIABLE MOTIF-CONTAINING PROTEIN"/>
    <property type="match status" value="1"/>
</dbReference>
<evidence type="ECO:0000313" key="4">
    <source>
        <dbReference type="EMBL" id="KAF5220958.1"/>
    </source>
</evidence>
<dbReference type="Proteomes" id="UP000583944">
    <property type="component" value="Unassembled WGS sequence"/>
</dbReference>
<dbReference type="EMBL" id="JABDHM010000043">
    <property type="protein sequence ID" value="KAF5220958.1"/>
    <property type="molecule type" value="Genomic_DNA"/>
</dbReference>
<feature type="compositionally biased region" description="Polar residues" evidence="3">
    <location>
        <begin position="1"/>
        <end position="11"/>
    </location>
</feature>
<feature type="region of interest" description="Disordered" evidence="3">
    <location>
        <begin position="55"/>
        <end position="83"/>
    </location>
</feature>
<dbReference type="GO" id="GO:0005634">
    <property type="term" value="C:nucleus"/>
    <property type="evidence" value="ECO:0007669"/>
    <property type="project" value="UniProtKB-SubCell"/>
</dbReference>
<gene>
    <name evidence="4" type="ORF">ECC02_005975</name>
</gene>
<dbReference type="PANTHER" id="PTHR16171">
    <property type="entry name" value="DNA REPAIR PROTEIN COMPLEMENTING XP-G CELLS-RELATED"/>
    <property type="match status" value="1"/>
</dbReference>
<keyword evidence="2" id="KW-0539">Nucleus</keyword>
<evidence type="ECO:0008006" key="6">
    <source>
        <dbReference type="Google" id="ProtNLM"/>
    </source>
</evidence>
<feature type="compositionally biased region" description="Low complexity" evidence="3">
    <location>
        <begin position="345"/>
        <end position="358"/>
    </location>
</feature>
<feature type="region of interest" description="Disordered" evidence="3">
    <location>
        <begin position="420"/>
        <end position="465"/>
    </location>
</feature>
<dbReference type="AlphaFoldDB" id="A0A7J6Y4F1"/>
<organism evidence="4 5">
    <name type="scientific">Trypanosoma cruzi</name>
    <dbReference type="NCBI Taxonomy" id="5693"/>
    <lineage>
        <taxon>Eukaryota</taxon>
        <taxon>Discoba</taxon>
        <taxon>Euglenozoa</taxon>
        <taxon>Kinetoplastea</taxon>
        <taxon>Metakinetoplastina</taxon>
        <taxon>Trypanosomatida</taxon>
        <taxon>Trypanosomatidae</taxon>
        <taxon>Trypanosoma</taxon>
        <taxon>Schizotrypanum</taxon>
    </lineage>
</organism>
<name>A0A7J6Y4F1_TRYCR</name>
<evidence type="ECO:0000256" key="1">
    <source>
        <dbReference type="ARBA" id="ARBA00004123"/>
    </source>
</evidence>
<proteinExistence type="predicted"/>
<accession>A0A7J6Y4F1</accession>
<feature type="compositionally biased region" description="Low complexity" evidence="3">
    <location>
        <begin position="433"/>
        <end position="449"/>
    </location>
</feature>
<comment type="subcellular location">
    <subcellularLocation>
        <location evidence="1">Nucleus</location>
    </subcellularLocation>
</comment>
<comment type="caution">
    <text evidence="4">The sequence shown here is derived from an EMBL/GenBank/DDBJ whole genome shotgun (WGS) entry which is preliminary data.</text>
</comment>
<protein>
    <recommendedName>
        <fullName evidence="6">Basic immunoglobulin-like variable motif-containing protein</fullName>
    </recommendedName>
</protein>
<evidence type="ECO:0000256" key="2">
    <source>
        <dbReference type="ARBA" id="ARBA00023242"/>
    </source>
</evidence>
<feature type="region of interest" description="Disordered" evidence="3">
    <location>
        <begin position="322"/>
        <end position="404"/>
    </location>
</feature>
<feature type="region of interest" description="Disordered" evidence="3">
    <location>
        <begin position="1"/>
        <end position="20"/>
    </location>
</feature>
<sequence>METPSESTLPSNVDKAEITAPRGGEAWAIDFSLPRVRRKITRKERDALISSRIRQQMQQLQRPSSGAKKKGEGEMMRVGQAADSEDNRHMRIVAVDGMADLSDLVPQNLTTTREDLEERLCLRLPRLLCVTKQYPKSCGVSSLASIWNYLYTRLGEADVGVSRAPVAQEEIMTILGFAPPFDEISWGPFTGNGTLFRWFHAINRHFGVKGRAYMLYKPQGKGRTSCTAEEALRELKRVLRDPHAAVVYHCHNHYMVPVGYQEIPLAQTDFYAPQVPESNTETTIFIGEVSRGRHEAMYARKWSEIVKDLMCRSPQFYNIRRPEMGIQTRVPKKKNNDAKGDDEAAAATTAEQQQQQQQDQRESKTPVSALSPPPTSLFEAKIAPVASGSDTTTTAGAGTGRKKKTGGGNLHCLICFRSDEVEEHPERYEDPSTDSNSSSSSSSSSSIESDNNEKEGMDDVEAEYF</sequence>
<evidence type="ECO:0000313" key="5">
    <source>
        <dbReference type="Proteomes" id="UP000583944"/>
    </source>
</evidence>
<evidence type="ECO:0000256" key="3">
    <source>
        <dbReference type="SAM" id="MobiDB-lite"/>
    </source>
</evidence>
<dbReference type="VEuPathDB" id="TriTrypDB:BCY84_16474"/>
<feature type="compositionally biased region" description="Polar residues" evidence="3">
    <location>
        <begin position="55"/>
        <end position="64"/>
    </location>
</feature>
<reference evidence="4 5" key="1">
    <citation type="journal article" date="2019" name="Genome Biol. Evol.">
        <title>Nanopore Sequencing Significantly Improves Genome Assembly of the Protozoan Parasite Trypanosoma cruzi.</title>
        <authorList>
            <person name="Diaz-Viraque F."/>
            <person name="Pita S."/>
            <person name="Greif G."/>
            <person name="de Souza R.C.M."/>
            <person name="Iraola G."/>
            <person name="Robello C."/>
        </authorList>
    </citation>
    <scope>NUCLEOTIDE SEQUENCE [LARGE SCALE GENOMIC DNA]</scope>
    <source>
        <strain evidence="4 5">Berenice</strain>
    </source>
</reference>
<dbReference type="VEuPathDB" id="TriTrypDB:ECC02_005975"/>